<dbReference type="InterPro" id="IPR056800">
    <property type="entry name" value="vWA_Ro60"/>
</dbReference>
<accession>A0A975BRH8</accession>
<evidence type="ECO:0000256" key="5">
    <source>
        <dbReference type="ARBA" id="ARBA00022884"/>
    </source>
</evidence>
<dbReference type="EMBL" id="CP061800">
    <property type="protein sequence ID" value="QTA89889.1"/>
    <property type="molecule type" value="Genomic_DNA"/>
</dbReference>
<dbReference type="Pfam" id="PF05731">
    <property type="entry name" value="TROVE"/>
    <property type="match status" value="2"/>
</dbReference>
<evidence type="ECO:0000256" key="2">
    <source>
        <dbReference type="ARBA" id="ARBA00007814"/>
    </source>
</evidence>
<dbReference type="GO" id="GO:1990904">
    <property type="term" value="C:ribonucleoprotein complex"/>
    <property type="evidence" value="ECO:0007669"/>
    <property type="project" value="UniProtKB-KW"/>
</dbReference>
<evidence type="ECO:0000313" key="9">
    <source>
        <dbReference type="EMBL" id="QTA89889.1"/>
    </source>
</evidence>
<dbReference type="Proteomes" id="UP000663722">
    <property type="component" value="Chromosome"/>
</dbReference>
<keyword evidence="4" id="KW-0479">Metal-binding</keyword>
<evidence type="ECO:0000313" key="10">
    <source>
        <dbReference type="Proteomes" id="UP000663722"/>
    </source>
</evidence>
<evidence type="ECO:0000256" key="7">
    <source>
        <dbReference type="SAM" id="MobiDB-lite"/>
    </source>
</evidence>
<dbReference type="AlphaFoldDB" id="A0A975BRH8"/>
<dbReference type="PROSITE" id="PS50988">
    <property type="entry name" value="TROVE"/>
    <property type="match status" value="1"/>
</dbReference>
<keyword evidence="5" id="KW-0694">RNA-binding</keyword>
<keyword evidence="10" id="KW-1185">Reference proteome</keyword>
<dbReference type="GO" id="GO:0046872">
    <property type="term" value="F:metal ion binding"/>
    <property type="evidence" value="ECO:0007669"/>
    <property type="project" value="UniProtKB-KW"/>
</dbReference>
<feature type="domain" description="TROVE" evidence="8">
    <location>
        <begin position="23"/>
        <end position="360"/>
    </location>
</feature>
<keyword evidence="3" id="KW-0963">Cytoplasm</keyword>
<dbReference type="KEGG" id="dmm:dnm_059450"/>
<keyword evidence="6" id="KW-0687">Ribonucleoprotein</keyword>
<dbReference type="SUPFAM" id="SSF53300">
    <property type="entry name" value="vWA-like"/>
    <property type="match status" value="1"/>
</dbReference>
<evidence type="ECO:0000256" key="6">
    <source>
        <dbReference type="ARBA" id="ARBA00023274"/>
    </source>
</evidence>
<dbReference type="Pfam" id="PF25045">
    <property type="entry name" value="vWA_Ro60"/>
    <property type="match status" value="1"/>
</dbReference>
<organism evidence="9 10">
    <name type="scientific">Desulfonema magnum</name>
    <dbReference type="NCBI Taxonomy" id="45655"/>
    <lineage>
        <taxon>Bacteria</taxon>
        <taxon>Pseudomonadati</taxon>
        <taxon>Thermodesulfobacteriota</taxon>
        <taxon>Desulfobacteria</taxon>
        <taxon>Desulfobacterales</taxon>
        <taxon>Desulfococcaceae</taxon>
        <taxon>Desulfonema</taxon>
    </lineage>
</organism>
<protein>
    <submittedName>
        <fullName evidence="9">TROVE domain-containing protein</fullName>
    </submittedName>
</protein>
<dbReference type="InterPro" id="IPR008858">
    <property type="entry name" value="TROVE_dom"/>
</dbReference>
<proteinExistence type="inferred from homology"/>
<name>A0A975BRH8_9BACT</name>
<dbReference type="PANTHER" id="PTHR14202:SF0">
    <property type="entry name" value="RNA-BINDING PROTEIN RO60"/>
    <property type="match status" value="1"/>
</dbReference>
<feature type="region of interest" description="Disordered" evidence="7">
    <location>
        <begin position="1"/>
        <end position="24"/>
    </location>
</feature>
<comment type="similarity">
    <text evidence="2">Belongs to the Ro 60 kDa family.</text>
</comment>
<comment type="subcellular location">
    <subcellularLocation>
        <location evidence="1">Cytoplasm</location>
    </subcellularLocation>
</comment>
<dbReference type="GO" id="GO:0003723">
    <property type="term" value="F:RNA binding"/>
    <property type="evidence" value="ECO:0007669"/>
    <property type="project" value="UniProtKB-KW"/>
</dbReference>
<dbReference type="InterPro" id="IPR037214">
    <property type="entry name" value="TROVE_dom_sf"/>
</dbReference>
<evidence type="ECO:0000256" key="1">
    <source>
        <dbReference type="ARBA" id="ARBA00004496"/>
    </source>
</evidence>
<reference evidence="9" key="1">
    <citation type="journal article" date="2021" name="Microb. Physiol.">
        <title>Proteogenomic Insights into the Physiology of Marine, Sulfate-Reducing, Filamentous Desulfonema limicola and Desulfonema magnum.</title>
        <authorList>
            <person name="Schnaars V."/>
            <person name="Wohlbrand L."/>
            <person name="Scheve S."/>
            <person name="Hinrichs C."/>
            <person name="Reinhardt R."/>
            <person name="Rabus R."/>
        </authorList>
    </citation>
    <scope>NUCLEOTIDE SEQUENCE</scope>
    <source>
        <strain evidence="9">4be13</strain>
    </source>
</reference>
<sequence length="529" mass="59275">MYRKHFSARATPQHQKIPGSKQVRNSAGGYAYPVDNWTRLDRFLILGTEGGSYYASEQKLTKENAQSVIRCIQEDGVRVVKRIAEISASGRAPKNDPSLFVLAMCSKYGDLQTKHAAYDVFGDIVRIGTHLFQFNEEVKGFRGRGRWLRRVNTAWYNTRPADQLAYQAVKYQQRHGWTHRDILRLTKPVPPDSEHNAVYRWITKGEMIEGTPKIIEGTERIRSIIEDTKTSARDAAKLICEYKLPREVVPTHLLNYPEVWEALLRDMPMTAMIRNLATMTRVGLIGPASQAAKTVEKRLTDETILKNARIHPIAVLSALKTYSQGRGLRGTKTWTPIQSVVDALDDAFYLAFKNVEPTGKRWVLGVDVSGSMTWGMVAGVLGLTPMIAASAMAMITAKTEKDHEIVAFSHEMVPVNISRKKRLDDVIRAFSNMPFGATDCALPMLWALENRVKADVFVVYTDSETWCGKIHPTQALQRYRDKTGIPAKLVVVGMVGNRFSIADPDDGGMLDVVGFDTATPALMADFVRE</sequence>
<evidence type="ECO:0000256" key="4">
    <source>
        <dbReference type="ARBA" id="ARBA00022723"/>
    </source>
</evidence>
<dbReference type="SUPFAM" id="SSF140864">
    <property type="entry name" value="TROVE domain-like"/>
    <property type="match status" value="1"/>
</dbReference>
<evidence type="ECO:0000256" key="3">
    <source>
        <dbReference type="ARBA" id="ARBA00022490"/>
    </source>
</evidence>
<dbReference type="Gene3D" id="3.40.50.410">
    <property type="entry name" value="von Willebrand factor, type A domain"/>
    <property type="match status" value="2"/>
</dbReference>
<dbReference type="GO" id="GO:0005737">
    <property type="term" value="C:cytoplasm"/>
    <property type="evidence" value="ECO:0007669"/>
    <property type="project" value="UniProtKB-SubCell"/>
</dbReference>
<evidence type="ECO:0000259" key="8">
    <source>
        <dbReference type="PROSITE" id="PS50988"/>
    </source>
</evidence>
<dbReference type="InterPro" id="IPR040322">
    <property type="entry name" value="TROVE2"/>
</dbReference>
<dbReference type="PANTHER" id="PTHR14202">
    <property type="entry name" value="60 KDA RIBONUCLEOPROTEIN SSA/RO"/>
    <property type="match status" value="1"/>
</dbReference>
<gene>
    <name evidence="9" type="ORF">dnm_059450</name>
</gene>
<dbReference type="InterPro" id="IPR036465">
    <property type="entry name" value="vWFA_dom_sf"/>
</dbReference>
<dbReference type="RefSeq" id="WP_207678331.1">
    <property type="nucleotide sequence ID" value="NZ_CP061800.1"/>
</dbReference>